<evidence type="ECO:0000313" key="9">
    <source>
        <dbReference type="Proteomes" id="UP000194565"/>
    </source>
</evidence>
<sequence>MKDVRKILLPLPSISNGEAALIRGYNFARRFGAHLAVLHVRPDGRDIAPMAGEGLSGAMVEDLMRSAEHESARHAHEVHQLFEQFAATHPDIQVVPPRSPFPWDEPSMSFNILSGAESEIVPAHARLSDFTLVPHPDSGEEVSSSETLHAVLFDSGRPVVIAPRTPPQGLIKRVCIGWNGTAESSSALRGALAWALTADAVRVLHCEDYQRRGPKARDVLDYLSFHGIKADAVAFNPVDRDVGKGLLAACKDFDADMLAMGAYSHSRLRQLILGGVTRHVLEHADLTVLMSR</sequence>
<dbReference type="CDD" id="cd00293">
    <property type="entry name" value="USP-like"/>
    <property type="match status" value="1"/>
</dbReference>
<reference evidence="4 7" key="1">
    <citation type="submission" date="2014-06" db="EMBL/GenBank/DDBJ databases">
        <title>Functional and comparative genomic analyses of the Drosophila gut microbiota identify candidate symbiosis factors.</title>
        <authorList>
            <person name="Newell P.D."/>
            <person name="Chaston J.M."/>
            <person name="Douglas A.E."/>
        </authorList>
    </citation>
    <scope>NUCLEOTIDE SEQUENCE [LARGE SCALE GENOMIC DNA]</scope>
    <source>
        <strain evidence="4 7">DmCS_006</strain>
    </source>
</reference>
<dbReference type="Proteomes" id="UP000220394">
    <property type="component" value="Chromosome"/>
</dbReference>
<evidence type="ECO:0000313" key="4">
    <source>
        <dbReference type="EMBL" id="KGB21315.1"/>
    </source>
</evidence>
<dbReference type="AlphaFoldDB" id="A0A094YH25"/>
<dbReference type="SUPFAM" id="SSF52402">
    <property type="entry name" value="Adenine nucleotide alpha hydrolases-like"/>
    <property type="match status" value="2"/>
</dbReference>
<evidence type="ECO:0000259" key="2">
    <source>
        <dbReference type="Pfam" id="PF00582"/>
    </source>
</evidence>
<feature type="domain" description="UspA" evidence="2">
    <location>
        <begin position="172"/>
        <end position="291"/>
    </location>
</feature>
<dbReference type="PATRIC" id="fig|104102.11.peg.3369"/>
<dbReference type="KEGG" id="ato:CIW82_12625"/>
<dbReference type="STRING" id="104102.AtDm6_2951"/>
<organism evidence="4 7">
    <name type="scientific">Acetobacter tropicalis</name>
    <dbReference type="NCBI Taxonomy" id="104102"/>
    <lineage>
        <taxon>Bacteria</taxon>
        <taxon>Pseudomonadati</taxon>
        <taxon>Pseudomonadota</taxon>
        <taxon>Alphaproteobacteria</taxon>
        <taxon>Acetobacterales</taxon>
        <taxon>Acetobacteraceae</taxon>
        <taxon>Acetobacter</taxon>
    </lineage>
</organism>
<proteinExistence type="inferred from homology"/>
<comment type="similarity">
    <text evidence="1">Belongs to the universal stress protein A family.</text>
</comment>
<dbReference type="EMBL" id="JOKM01000102">
    <property type="protein sequence ID" value="KGB21315.1"/>
    <property type="molecule type" value="Genomic_DNA"/>
</dbReference>
<dbReference type="Pfam" id="PF00582">
    <property type="entry name" value="Usp"/>
    <property type="match status" value="1"/>
</dbReference>
<dbReference type="InterPro" id="IPR006016">
    <property type="entry name" value="UspA"/>
</dbReference>
<dbReference type="EMBL" id="JOMM01000020">
    <property type="protein sequence ID" value="OUI86265.1"/>
    <property type="molecule type" value="Genomic_DNA"/>
</dbReference>
<reference evidence="5 8" key="3">
    <citation type="submission" date="2015-06" db="EMBL/GenBank/DDBJ databases">
        <title>Improved classification and identification of acetic acid bacteria using matrix-assisted laser desorption/ionization time-of-flight mass spectrometry; Gluconobacter nephelii and Gluconobacter uchimurae are later heterotypic synonyms of Gluconobacter japonicus and Gluconobacter oxydans, respectively.</title>
        <authorList>
            <person name="Li L."/>
            <person name="Cleenwerck I."/>
            <person name="De Vuyst L."/>
            <person name="Vandamme P."/>
        </authorList>
    </citation>
    <scope>NUCLEOTIDE SEQUENCE [LARGE SCALE GENOMIC DNA]</scope>
    <source>
        <strain evidence="5 8">LMG 1663</strain>
    </source>
</reference>
<evidence type="ECO:0000313" key="7">
    <source>
        <dbReference type="Proteomes" id="UP000029448"/>
    </source>
</evidence>
<dbReference type="EMBL" id="LHZT01000132">
    <property type="protein sequence ID" value="KXV55340.1"/>
    <property type="molecule type" value="Genomic_DNA"/>
</dbReference>
<evidence type="ECO:0000313" key="5">
    <source>
        <dbReference type="EMBL" id="KXV55340.1"/>
    </source>
</evidence>
<dbReference type="PRINTS" id="PR01438">
    <property type="entry name" value="UNVRSLSTRESS"/>
</dbReference>
<dbReference type="GeneID" id="34784645"/>
<reference evidence="3 10" key="4">
    <citation type="submission" date="2017-08" db="EMBL/GenBank/DDBJ databases">
        <title>Complete Genome Sequence of Acetobacter tropicalis Oregon-R-modENCODE STRAIN BDGP1, an acetic acid bacterium isolated from Drosophila melanogaster gut.</title>
        <authorList>
            <person name="Wan K.H."/>
            <person name="Yu C."/>
            <person name="Park S."/>
            <person name="Hammonds A.S."/>
            <person name="Booth B.W."/>
            <person name="Celniker S.E."/>
        </authorList>
    </citation>
    <scope>NUCLEOTIDE SEQUENCE [LARGE SCALE GENOMIC DNA]</scope>
    <source>
        <strain evidence="3 10">BDGP1</strain>
    </source>
</reference>
<accession>A0A094YH25</accession>
<evidence type="ECO:0000313" key="6">
    <source>
        <dbReference type="EMBL" id="OUI86265.1"/>
    </source>
</evidence>
<dbReference type="Proteomes" id="UP000194565">
    <property type="component" value="Unassembled WGS sequence"/>
</dbReference>
<keyword evidence="7" id="KW-1185">Reference proteome</keyword>
<dbReference type="InterPro" id="IPR006015">
    <property type="entry name" value="Universal_stress_UspA"/>
</dbReference>
<gene>
    <name evidence="5" type="ORF">AD947_15620</name>
    <name evidence="4" type="ORF">AtDm6_2951</name>
    <name evidence="3" type="ORF">CIW82_12625</name>
    <name evidence="6" type="ORF">HC62_05320</name>
</gene>
<name>A0A094YH25_9PROT</name>
<dbReference type="Proteomes" id="UP000029448">
    <property type="component" value="Unassembled WGS sequence"/>
</dbReference>
<reference evidence="6 9" key="2">
    <citation type="submission" date="2014-06" db="EMBL/GenBank/DDBJ databases">
        <authorList>
            <person name="Ju J."/>
            <person name="Zhang J."/>
        </authorList>
    </citation>
    <scope>NUCLEOTIDE SEQUENCE [LARGE SCALE GENOMIC DNA]</scope>
    <source>
        <strain evidence="6">DmW_042</strain>
    </source>
</reference>
<dbReference type="PANTHER" id="PTHR46268:SF15">
    <property type="entry name" value="UNIVERSAL STRESS PROTEIN HP_0031"/>
    <property type="match status" value="1"/>
</dbReference>
<evidence type="ECO:0000313" key="3">
    <source>
        <dbReference type="EMBL" id="ATJ91403.1"/>
    </source>
</evidence>
<evidence type="ECO:0000313" key="8">
    <source>
        <dbReference type="Proteomes" id="UP000075411"/>
    </source>
</evidence>
<dbReference type="Proteomes" id="UP000075411">
    <property type="component" value="Unassembled WGS sequence"/>
</dbReference>
<dbReference type="OrthoDB" id="9804721at2"/>
<evidence type="ECO:0000313" key="10">
    <source>
        <dbReference type="Proteomes" id="UP000220394"/>
    </source>
</evidence>
<dbReference type="EMBL" id="CP022699">
    <property type="protein sequence ID" value="ATJ91403.1"/>
    <property type="molecule type" value="Genomic_DNA"/>
</dbReference>
<evidence type="ECO:0000256" key="1">
    <source>
        <dbReference type="ARBA" id="ARBA00008791"/>
    </source>
</evidence>
<dbReference type="Gene3D" id="3.40.50.12370">
    <property type="match status" value="1"/>
</dbReference>
<protein>
    <submittedName>
        <fullName evidence="3 5">Universal stress protein</fullName>
    </submittedName>
    <submittedName>
        <fullName evidence="4">Universal stress protein UspA and related nucleotide-binding protein</fullName>
    </submittedName>
</protein>
<dbReference type="RefSeq" id="WP_006557606.1">
    <property type="nucleotide sequence ID" value="NZ_BJVR01000003.1"/>
</dbReference>
<dbReference type="PANTHER" id="PTHR46268">
    <property type="entry name" value="STRESS RESPONSE PROTEIN NHAX"/>
    <property type="match status" value="1"/>
</dbReference>